<dbReference type="OrthoDB" id="9792692at2"/>
<feature type="binding site" evidence="8">
    <location>
        <position position="77"/>
    </location>
    <ligand>
        <name>NADP(+)</name>
        <dbReference type="ChEBI" id="CHEBI:58349"/>
    </ligand>
</feature>
<feature type="binding site" evidence="8">
    <location>
        <position position="101"/>
    </location>
    <ligand>
        <name>shikimate</name>
        <dbReference type="ChEBI" id="CHEBI:36208"/>
    </ligand>
</feature>
<comment type="similarity">
    <text evidence="8">Belongs to the shikimate dehydrogenase family.</text>
</comment>
<dbReference type="SUPFAM" id="SSF51735">
    <property type="entry name" value="NAD(P)-binding Rossmann-fold domains"/>
    <property type="match status" value="1"/>
</dbReference>
<evidence type="ECO:0000313" key="12">
    <source>
        <dbReference type="EMBL" id="SDN20205.1"/>
    </source>
</evidence>
<dbReference type="InterPro" id="IPR022893">
    <property type="entry name" value="Shikimate_DH_fam"/>
</dbReference>
<dbReference type="Gene3D" id="3.40.50.720">
    <property type="entry name" value="NAD(P)-binding Rossmann-like Domain"/>
    <property type="match status" value="1"/>
</dbReference>
<feature type="domain" description="Shikimate dehydrogenase substrate binding N-terminal" evidence="10">
    <location>
        <begin position="6"/>
        <end position="88"/>
    </location>
</feature>
<comment type="pathway">
    <text evidence="1 8">Metabolic intermediate biosynthesis; chorismate biosynthesis; chorismate from D-erythrose 4-phosphate and phosphoenolpyruvate: step 4/7.</text>
</comment>
<evidence type="ECO:0000259" key="9">
    <source>
        <dbReference type="Pfam" id="PF01488"/>
    </source>
</evidence>
<feature type="domain" description="Quinate/shikimate 5-dehydrogenase/glutamyl-tRNA reductase" evidence="9">
    <location>
        <begin position="118"/>
        <end position="193"/>
    </location>
</feature>
<comment type="function">
    <text evidence="8">Involved in the biosynthesis of the chorismate, which leads to the biosynthesis of aromatic amino acids. Catalyzes the reversible NADPH linked reduction of 3-dehydroshikimate (DHSA) to yield shikimate (SA).</text>
</comment>
<dbReference type="EMBL" id="FNIG01000003">
    <property type="protein sequence ID" value="SDN20205.1"/>
    <property type="molecule type" value="Genomic_DNA"/>
</dbReference>
<dbReference type="GO" id="GO:0009423">
    <property type="term" value="P:chorismate biosynthetic process"/>
    <property type="evidence" value="ECO:0007669"/>
    <property type="project" value="UniProtKB-UniRule"/>
</dbReference>
<feature type="binding site" evidence="8">
    <location>
        <begin position="14"/>
        <end position="16"/>
    </location>
    <ligand>
        <name>shikimate</name>
        <dbReference type="ChEBI" id="CHEBI:36208"/>
    </ligand>
</feature>
<dbReference type="PANTHER" id="PTHR21089:SF1">
    <property type="entry name" value="BIFUNCTIONAL 3-DEHYDROQUINATE DEHYDRATASE_SHIKIMATE DEHYDROGENASE, CHLOROPLASTIC"/>
    <property type="match status" value="1"/>
</dbReference>
<dbReference type="InterPro" id="IPR046346">
    <property type="entry name" value="Aminoacid_DH-like_N_sf"/>
</dbReference>
<dbReference type="GO" id="GO:0009073">
    <property type="term" value="P:aromatic amino acid family biosynthetic process"/>
    <property type="evidence" value="ECO:0007669"/>
    <property type="project" value="UniProtKB-KW"/>
</dbReference>
<dbReference type="CDD" id="cd01065">
    <property type="entry name" value="NAD_bind_Shikimate_DH"/>
    <property type="match status" value="1"/>
</dbReference>
<feature type="binding site" evidence="8">
    <location>
        <position position="86"/>
    </location>
    <ligand>
        <name>shikimate</name>
        <dbReference type="ChEBI" id="CHEBI:36208"/>
    </ligand>
</feature>
<dbReference type="UniPathway" id="UPA00053">
    <property type="reaction ID" value="UER00087"/>
</dbReference>
<feature type="binding site" evidence="8">
    <location>
        <position position="218"/>
    </location>
    <ligand>
        <name>NADP(+)</name>
        <dbReference type="ChEBI" id="CHEBI:58349"/>
    </ligand>
</feature>
<evidence type="ECO:0000313" key="13">
    <source>
        <dbReference type="Proteomes" id="UP000199334"/>
    </source>
</evidence>
<dbReference type="InterPro" id="IPR011342">
    <property type="entry name" value="Shikimate_DH"/>
</dbReference>
<feature type="binding site" evidence="8">
    <location>
        <position position="61"/>
    </location>
    <ligand>
        <name>shikimate</name>
        <dbReference type="ChEBI" id="CHEBI:36208"/>
    </ligand>
</feature>
<feature type="domain" description="SDH C-terminal" evidence="11">
    <location>
        <begin position="241"/>
        <end position="259"/>
    </location>
</feature>
<dbReference type="InterPro" id="IPR036291">
    <property type="entry name" value="NAD(P)-bd_dom_sf"/>
</dbReference>
<dbReference type="SUPFAM" id="SSF53223">
    <property type="entry name" value="Aminoacid dehydrogenase-like, N-terminal domain"/>
    <property type="match status" value="1"/>
</dbReference>
<accession>A0A1G9ZG83</accession>
<dbReference type="GO" id="GO:0005829">
    <property type="term" value="C:cytosol"/>
    <property type="evidence" value="ECO:0007669"/>
    <property type="project" value="TreeGrafter"/>
</dbReference>
<feature type="binding site" evidence="8">
    <location>
        <position position="248"/>
    </location>
    <ligand>
        <name>shikimate</name>
        <dbReference type="ChEBI" id="CHEBI:36208"/>
    </ligand>
</feature>
<dbReference type="PANTHER" id="PTHR21089">
    <property type="entry name" value="SHIKIMATE DEHYDROGENASE"/>
    <property type="match status" value="1"/>
</dbReference>
<evidence type="ECO:0000256" key="6">
    <source>
        <dbReference type="ARBA" id="ARBA00023141"/>
    </source>
</evidence>
<comment type="catalytic activity">
    <reaction evidence="7 8">
        <text>shikimate + NADP(+) = 3-dehydroshikimate + NADPH + H(+)</text>
        <dbReference type="Rhea" id="RHEA:17737"/>
        <dbReference type="ChEBI" id="CHEBI:15378"/>
        <dbReference type="ChEBI" id="CHEBI:16630"/>
        <dbReference type="ChEBI" id="CHEBI:36208"/>
        <dbReference type="ChEBI" id="CHEBI:57783"/>
        <dbReference type="ChEBI" id="CHEBI:58349"/>
        <dbReference type="EC" id="1.1.1.25"/>
    </reaction>
</comment>
<dbReference type="HAMAP" id="MF_00222">
    <property type="entry name" value="Shikimate_DH_AroE"/>
    <property type="match status" value="1"/>
</dbReference>
<feature type="active site" description="Proton acceptor" evidence="8">
    <location>
        <position position="65"/>
    </location>
</feature>
<evidence type="ECO:0000256" key="7">
    <source>
        <dbReference type="ARBA" id="ARBA00049442"/>
    </source>
</evidence>
<dbReference type="STRING" id="237069.SAMN05216498_1681"/>
<protein>
    <recommendedName>
        <fullName evidence="2 8">Shikimate dehydrogenase (NADP(+))</fullName>
        <shortName evidence="8">SDH</shortName>
        <ecNumber evidence="2 8">1.1.1.25</ecNumber>
    </recommendedName>
</protein>
<feature type="binding site" evidence="8">
    <location>
        <position position="220"/>
    </location>
    <ligand>
        <name>shikimate</name>
        <dbReference type="ChEBI" id="CHEBI:36208"/>
    </ligand>
</feature>
<evidence type="ECO:0000256" key="1">
    <source>
        <dbReference type="ARBA" id="ARBA00004871"/>
    </source>
</evidence>
<name>A0A1G9ZG83_9BACI</name>
<gene>
    <name evidence="8" type="primary">aroE</name>
    <name evidence="12" type="ORF">SAMN05216498_1681</name>
</gene>
<dbReference type="Pfam" id="PF08501">
    <property type="entry name" value="Shikimate_dh_N"/>
    <property type="match status" value="1"/>
</dbReference>
<dbReference type="InterPro" id="IPR041121">
    <property type="entry name" value="SDH_C"/>
</dbReference>
<dbReference type="Proteomes" id="UP000199334">
    <property type="component" value="Unassembled WGS sequence"/>
</dbReference>
<dbReference type="GO" id="GO:0019632">
    <property type="term" value="P:shikimate metabolic process"/>
    <property type="evidence" value="ECO:0007669"/>
    <property type="project" value="InterPro"/>
</dbReference>
<dbReference type="NCBIfam" id="TIGR00507">
    <property type="entry name" value="aroE"/>
    <property type="match status" value="1"/>
</dbReference>
<feature type="binding site" evidence="8">
    <location>
        <begin position="129"/>
        <end position="133"/>
    </location>
    <ligand>
        <name>NADP(+)</name>
        <dbReference type="ChEBI" id="CHEBI:58349"/>
    </ligand>
</feature>
<keyword evidence="6 8" id="KW-0057">Aromatic amino acid biosynthesis</keyword>
<keyword evidence="4 8" id="KW-0521">NADP</keyword>
<reference evidence="12 13" key="1">
    <citation type="submission" date="2016-10" db="EMBL/GenBank/DDBJ databases">
        <authorList>
            <person name="de Groot N.N."/>
        </authorList>
    </citation>
    <scope>NUCLEOTIDE SEQUENCE [LARGE SCALE GENOMIC DNA]</scope>
    <source>
        <strain evidence="12 13">CGMCC 1.3442</strain>
    </source>
</reference>
<sequence length="268" mass="30377">MYRFGLIGNPVHHSQSPQIHQKFLDMIQAHGTYELIEVNEEDLGEQIRAFRNGRLDGCNVTVPYKTEVIPFLDELDDLAVKLQSVNTIKRKGNRLIGYNTDGIGYLESLKQAYPNFYHELSQKRILILGAGGAARGIYYSLQMMNPKQIDVANRTLEKAEVLSDGYSNSQSLSLSDAERHLSRYDFVIQTTTTGMSPYEGDKIISLSNLKCPSIVSDIVYKPKWTKLLREANQIGADLLFGETMLWYQAALAFEIWTGHSIKPFTKMM</sequence>
<evidence type="ECO:0000259" key="11">
    <source>
        <dbReference type="Pfam" id="PF18317"/>
    </source>
</evidence>
<dbReference type="EC" id="1.1.1.25" evidence="2 8"/>
<evidence type="ECO:0000256" key="8">
    <source>
        <dbReference type="HAMAP-Rule" id="MF_00222"/>
    </source>
</evidence>
<dbReference type="InterPro" id="IPR013708">
    <property type="entry name" value="Shikimate_DH-bd_N"/>
</dbReference>
<feature type="binding site" evidence="8">
    <location>
        <position position="241"/>
    </location>
    <ligand>
        <name>NADP(+)</name>
        <dbReference type="ChEBI" id="CHEBI:58349"/>
    </ligand>
</feature>
<dbReference type="Pfam" id="PF01488">
    <property type="entry name" value="Shikimate_DH"/>
    <property type="match status" value="1"/>
</dbReference>
<evidence type="ECO:0000256" key="2">
    <source>
        <dbReference type="ARBA" id="ARBA00012962"/>
    </source>
</evidence>
<dbReference type="Pfam" id="PF18317">
    <property type="entry name" value="SDH_C"/>
    <property type="match status" value="1"/>
</dbReference>
<comment type="subunit">
    <text evidence="8">Homodimer.</text>
</comment>
<dbReference type="Gene3D" id="3.40.50.10860">
    <property type="entry name" value="Leucine Dehydrogenase, chain A, domain 1"/>
    <property type="match status" value="1"/>
</dbReference>
<dbReference type="GO" id="GO:0050661">
    <property type="term" value="F:NADP binding"/>
    <property type="evidence" value="ECO:0007669"/>
    <property type="project" value="InterPro"/>
</dbReference>
<organism evidence="12 13">
    <name type="scientific">Tenuibacillus multivorans</name>
    <dbReference type="NCBI Taxonomy" id="237069"/>
    <lineage>
        <taxon>Bacteria</taxon>
        <taxon>Bacillati</taxon>
        <taxon>Bacillota</taxon>
        <taxon>Bacilli</taxon>
        <taxon>Bacillales</taxon>
        <taxon>Bacillaceae</taxon>
        <taxon>Tenuibacillus</taxon>
    </lineage>
</organism>
<evidence type="ECO:0000256" key="5">
    <source>
        <dbReference type="ARBA" id="ARBA00023002"/>
    </source>
</evidence>
<dbReference type="InterPro" id="IPR006151">
    <property type="entry name" value="Shikm_DH/Glu-tRNA_Rdtase"/>
</dbReference>
<keyword evidence="5 8" id="KW-0560">Oxidoreductase</keyword>
<keyword evidence="3 8" id="KW-0028">Amino-acid biosynthesis</keyword>
<evidence type="ECO:0000256" key="4">
    <source>
        <dbReference type="ARBA" id="ARBA00022857"/>
    </source>
</evidence>
<dbReference type="AlphaFoldDB" id="A0A1G9ZG83"/>
<dbReference type="RefSeq" id="WP_093856157.1">
    <property type="nucleotide sequence ID" value="NZ_BJVZ01000012.1"/>
</dbReference>
<dbReference type="GO" id="GO:0004764">
    <property type="term" value="F:shikimate 3-dehydrogenase (NADP+) activity"/>
    <property type="evidence" value="ECO:0007669"/>
    <property type="project" value="UniProtKB-UniRule"/>
</dbReference>
<evidence type="ECO:0000256" key="3">
    <source>
        <dbReference type="ARBA" id="ARBA00022605"/>
    </source>
</evidence>
<proteinExistence type="inferred from homology"/>
<keyword evidence="13" id="KW-1185">Reference proteome</keyword>
<evidence type="ECO:0000259" key="10">
    <source>
        <dbReference type="Pfam" id="PF08501"/>
    </source>
</evidence>
<dbReference type="GO" id="GO:0008652">
    <property type="term" value="P:amino acid biosynthetic process"/>
    <property type="evidence" value="ECO:0007669"/>
    <property type="project" value="UniProtKB-KW"/>
</dbReference>
<feature type="binding site" evidence="8">
    <location>
        <begin position="153"/>
        <end position="158"/>
    </location>
    <ligand>
        <name>NADP(+)</name>
        <dbReference type="ChEBI" id="CHEBI:58349"/>
    </ligand>
</feature>